<keyword evidence="2" id="KW-0413">Isomerase</keyword>
<evidence type="ECO:0000259" key="6">
    <source>
        <dbReference type="SMART" id="SM00363"/>
    </source>
</evidence>
<keyword evidence="8" id="KW-1185">Reference proteome</keyword>
<evidence type="ECO:0000256" key="5">
    <source>
        <dbReference type="PROSITE-ProRule" id="PRU00182"/>
    </source>
</evidence>
<name>C4XE77_MYCFP</name>
<sequence>MRVLFLAPLLIFKKGKMLEFIATKNDDGRKLISYLKRILINTPTSHIYKILRNKDIKINGVRINDPQYIINEKDIIQIYGIEANDYQNKKFENSAKKDFKIIYEDDNILIVSKPINLAVHSENNCLDKQVLSYLKYNQKDSFKPSHVGRLDKVTSGLMIYAKNYATLVELNYKTGFFEKIYKLKSDFNEVKKLVEINIQHDEKLHKMVVTNNAKDPLAKTLFYTKNNEIFASILTGKKHQIRLSMSHLKTPIYGDIKYDGKKADRLYLHCYSITFKNLDNSLKYLNNKEFNDPINW</sequence>
<dbReference type="GO" id="GO:0003723">
    <property type="term" value="F:RNA binding"/>
    <property type="evidence" value="ECO:0007669"/>
    <property type="project" value="UniProtKB-KW"/>
</dbReference>
<keyword evidence="5" id="KW-0694">RNA-binding</keyword>
<dbReference type="PANTHER" id="PTHR21600">
    <property type="entry name" value="MITOCHONDRIAL RNA PSEUDOURIDINE SYNTHASE"/>
    <property type="match status" value="1"/>
</dbReference>
<dbReference type="Gene3D" id="3.30.2350.10">
    <property type="entry name" value="Pseudouridine synthase"/>
    <property type="match status" value="1"/>
</dbReference>
<reference evidence="7 8" key="1">
    <citation type="journal article" date="2009" name="Curr. Microbiol.">
        <title>Molecular cloning and expression of a novel cholinephosphotransferase involved in glycoglycerophospholipid biosynthesis of Mycoplasma fermentans.</title>
        <authorList>
            <person name="Ishida N."/>
            <person name="Irikura D."/>
            <person name="Matsuda K."/>
            <person name="Sato S."/>
            <person name="Asano K."/>
        </authorList>
    </citation>
    <scope>NUCLEOTIDE SEQUENCE [LARGE SCALE GENOMIC DNA]</scope>
    <source>
        <strain evidence="8">ATCC 19989 / NBRC 14854 / NCTC 10117 / PG18</strain>
    </source>
</reference>
<dbReference type="PROSITE" id="PS50889">
    <property type="entry name" value="S4"/>
    <property type="match status" value="1"/>
</dbReference>
<evidence type="ECO:0000313" key="7">
    <source>
        <dbReference type="EMBL" id="BAH69449.1"/>
    </source>
</evidence>
<dbReference type="CDD" id="cd00165">
    <property type="entry name" value="S4"/>
    <property type="match status" value="1"/>
</dbReference>
<evidence type="ECO:0000256" key="2">
    <source>
        <dbReference type="ARBA" id="ARBA00023235"/>
    </source>
</evidence>
<dbReference type="KEGG" id="mfp:MBIO_0184"/>
<evidence type="ECO:0000256" key="4">
    <source>
        <dbReference type="ARBA" id="ARBA00033164"/>
    </source>
</evidence>
<protein>
    <recommendedName>
        <fullName evidence="3">RNA pseudouridylate synthase</fullName>
    </recommendedName>
    <alternativeName>
        <fullName evidence="4">RNA-uridine isomerase</fullName>
    </alternativeName>
</protein>
<dbReference type="Pfam" id="PF01479">
    <property type="entry name" value="S4"/>
    <property type="match status" value="1"/>
</dbReference>
<gene>
    <name evidence="7" type="ordered locus">MBIO_0184</name>
</gene>
<dbReference type="PATRIC" id="fig|496833.3.peg.606"/>
<dbReference type="EMBL" id="AP009608">
    <property type="protein sequence ID" value="BAH69449.1"/>
    <property type="molecule type" value="Genomic_DNA"/>
</dbReference>
<dbReference type="InterPro" id="IPR050188">
    <property type="entry name" value="RluA_PseudoU_synthase"/>
</dbReference>
<evidence type="ECO:0000256" key="3">
    <source>
        <dbReference type="ARBA" id="ARBA00031870"/>
    </source>
</evidence>
<dbReference type="HOGENOM" id="CLU_016902_1_0_14"/>
<dbReference type="GO" id="GO:0000455">
    <property type="term" value="P:enzyme-directed rRNA pseudouridine synthesis"/>
    <property type="evidence" value="ECO:0007669"/>
    <property type="project" value="UniProtKB-ARBA"/>
</dbReference>
<dbReference type="Pfam" id="PF00849">
    <property type="entry name" value="PseudoU_synth_2"/>
    <property type="match status" value="1"/>
</dbReference>
<accession>C4XE77</accession>
<feature type="domain" description="RNA-binding S4" evidence="6">
    <location>
        <begin position="29"/>
        <end position="87"/>
    </location>
</feature>
<dbReference type="InterPro" id="IPR006145">
    <property type="entry name" value="PsdUridine_synth_RsuA/RluA"/>
</dbReference>
<comment type="catalytic activity">
    <reaction evidence="1">
        <text>a uridine in RNA = a pseudouridine in RNA</text>
        <dbReference type="Rhea" id="RHEA:48348"/>
        <dbReference type="Rhea" id="RHEA-COMP:12068"/>
        <dbReference type="Rhea" id="RHEA-COMP:12069"/>
        <dbReference type="ChEBI" id="CHEBI:65314"/>
        <dbReference type="ChEBI" id="CHEBI:65315"/>
    </reaction>
</comment>
<organism evidence="7 8">
    <name type="scientific">Mycoplasmopsis fermentans (strain ATCC 19989 / NBRC 14854 / NCTC 10117 / PG18)</name>
    <name type="common">Mycoplasma fermentans</name>
    <dbReference type="NCBI Taxonomy" id="496833"/>
    <lineage>
        <taxon>Bacteria</taxon>
        <taxon>Bacillati</taxon>
        <taxon>Mycoplasmatota</taxon>
        <taxon>Mycoplasmoidales</taxon>
        <taxon>Metamycoplasmataceae</taxon>
        <taxon>Mycoplasmopsis</taxon>
    </lineage>
</organism>
<dbReference type="Proteomes" id="UP000006810">
    <property type="component" value="Chromosome"/>
</dbReference>
<dbReference type="SUPFAM" id="SSF55120">
    <property type="entry name" value="Pseudouridine synthase"/>
    <property type="match status" value="1"/>
</dbReference>
<dbReference type="SMART" id="SM00363">
    <property type="entry name" value="S4"/>
    <property type="match status" value="1"/>
</dbReference>
<dbReference type="GO" id="GO:0120159">
    <property type="term" value="F:rRNA pseudouridine synthase activity"/>
    <property type="evidence" value="ECO:0007669"/>
    <property type="project" value="UniProtKB-ARBA"/>
</dbReference>
<dbReference type="CDD" id="cd02869">
    <property type="entry name" value="PseudoU_synth_RluA_like"/>
    <property type="match status" value="1"/>
</dbReference>
<evidence type="ECO:0000313" key="8">
    <source>
        <dbReference type="Proteomes" id="UP000006810"/>
    </source>
</evidence>
<dbReference type="InterPro" id="IPR002942">
    <property type="entry name" value="S4_RNA-bd"/>
</dbReference>
<dbReference type="AlphaFoldDB" id="C4XE77"/>
<dbReference type="SUPFAM" id="SSF55174">
    <property type="entry name" value="Alpha-L RNA-binding motif"/>
    <property type="match status" value="1"/>
</dbReference>
<evidence type="ECO:0000256" key="1">
    <source>
        <dbReference type="ARBA" id="ARBA00000073"/>
    </source>
</evidence>
<proteinExistence type="predicted"/>
<dbReference type="eggNOG" id="COG0564">
    <property type="taxonomic scope" value="Bacteria"/>
</dbReference>
<dbReference type="InterPro" id="IPR020103">
    <property type="entry name" value="PsdUridine_synth_cat_dom_sf"/>
</dbReference>